<dbReference type="GO" id="GO:0007076">
    <property type="term" value="P:mitotic chromosome condensation"/>
    <property type="evidence" value="ECO:0007669"/>
    <property type="project" value="TreeGrafter"/>
</dbReference>
<sequence length="529" mass="59676">MSVPEERYRRRAITRSKNWTIKDALHALDEEFWCRNVANNPKDFVAGVSHPLEDDPGYQFWLELKGEIRQYFHIAADSPDKKGSHHPMTRKTIDAALTAIDAFYGDRVVDVDGEQVPWEEAIPRRAEWIVDRFCSPFQGWNPILSNAASILGLNQWLDIMVPATETEIRPSIQEVDGHTQGDIQGDGSGDDLSEDGDSIKDEHMSVKNDDGLAKLKKELEDQSEKVEELNSKVKRLEEEDANKQKGLEELNSKVKRLEEENGSRQEDLVELNIIVKHLEEENGSRQADLEGLEEDQEVLQEDLEVLQEDLEVLQKESKWHYRQFGQLEGTVTDLQAEVDQFKKEREEARKLMKTSMDEINRSKPSVLHQSPTGESSVITTDDMDIESIEDLFGDETKPTTTQPSHSKTATSTPKPRDPPCATARGRSGSASLAPSGLFAPLTASPLDGGQASLKREASAQTSPTPTRTFTVGGRNNSQRSSNRRSPLTNHPFSKTDPLLKEHLLRKRRRHKEPSEEEKTSEETPKQDGK</sequence>
<comment type="caution">
    <text evidence="2">The sequence shown here is derived from an EMBL/GenBank/DDBJ whole genome shotgun (WGS) entry which is preliminary data.</text>
</comment>
<dbReference type="GO" id="GO:0003682">
    <property type="term" value="F:chromatin binding"/>
    <property type="evidence" value="ECO:0007669"/>
    <property type="project" value="TreeGrafter"/>
</dbReference>
<dbReference type="Proteomes" id="UP000572754">
    <property type="component" value="Unassembled WGS sequence"/>
</dbReference>
<organism evidence="2 3">
    <name type="scientific">Fusarium circinatum</name>
    <name type="common">Pitch canker fungus</name>
    <name type="synonym">Gibberella circinata</name>
    <dbReference type="NCBI Taxonomy" id="48490"/>
    <lineage>
        <taxon>Eukaryota</taxon>
        <taxon>Fungi</taxon>
        <taxon>Dikarya</taxon>
        <taxon>Ascomycota</taxon>
        <taxon>Pezizomycotina</taxon>
        <taxon>Sordariomycetes</taxon>
        <taxon>Hypocreomycetidae</taxon>
        <taxon>Hypocreales</taxon>
        <taxon>Nectriaceae</taxon>
        <taxon>Fusarium</taxon>
        <taxon>Fusarium fujikuroi species complex</taxon>
    </lineage>
</organism>
<proteinExistence type="predicted"/>
<dbReference type="GO" id="GO:0000796">
    <property type="term" value="C:condensin complex"/>
    <property type="evidence" value="ECO:0007669"/>
    <property type="project" value="TreeGrafter"/>
</dbReference>
<dbReference type="GO" id="GO:0000793">
    <property type="term" value="C:condensed chromosome"/>
    <property type="evidence" value="ECO:0007669"/>
    <property type="project" value="TreeGrafter"/>
</dbReference>
<reference evidence="3" key="1">
    <citation type="journal article" date="2020" name="BMC Genomics">
        <title>Correction to: Identification and distribution of gene clusters required for synthesis of sphingolipid metabolism inhibitors in diverse species of the filamentous fungus Fusarium.</title>
        <authorList>
            <person name="Kim H.S."/>
            <person name="Lohmar J.M."/>
            <person name="Busman M."/>
            <person name="Brown D.W."/>
            <person name="Naumann T.A."/>
            <person name="Divon H.H."/>
            <person name="Lysoe E."/>
            <person name="Uhlig S."/>
            <person name="Proctor R.H."/>
        </authorList>
    </citation>
    <scope>NUCLEOTIDE SEQUENCE [LARGE SCALE GENOMIC DNA]</scope>
    <source>
        <strain evidence="3">NRRL 25331</strain>
    </source>
</reference>
<feature type="compositionally biased region" description="Acidic residues" evidence="1">
    <location>
        <begin position="381"/>
        <end position="393"/>
    </location>
</feature>
<dbReference type="GO" id="GO:0000785">
    <property type="term" value="C:chromatin"/>
    <property type="evidence" value="ECO:0007669"/>
    <property type="project" value="TreeGrafter"/>
</dbReference>
<evidence type="ECO:0000313" key="3">
    <source>
        <dbReference type="Proteomes" id="UP000572754"/>
    </source>
</evidence>
<dbReference type="PANTHER" id="PTHR43941:SF1">
    <property type="entry name" value="STRUCTURAL MAINTENANCE OF CHROMOSOMES PROTEIN 2"/>
    <property type="match status" value="1"/>
</dbReference>
<feature type="compositionally biased region" description="Basic and acidic residues" evidence="1">
    <location>
        <begin position="512"/>
        <end position="529"/>
    </location>
</feature>
<protein>
    <submittedName>
        <fullName evidence="2">Uncharacterized protein</fullName>
    </submittedName>
</protein>
<reference evidence="2 3" key="2">
    <citation type="submission" date="2020-05" db="EMBL/GenBank/DDBJ databases">
        <title>Identification and distribution of gene clusters putatively required for synthesis of sphingolipid metabolism inhibitors in phylogenetically diverse species of the filamentous fungus Fusarium.</title>
        <authorList>
            <person name="Kim H.-S."/>
            <person name="Busman M."/>
            <person name="Brown D.W."/>
            <person name="Divon H."/>
            <person name="Uhlig S."/>
            <person name="Proctor R.H."/>
        </authorList>
    </citation>
    <scope>NUCLEOTIDE SEQUENCE [LARGE SCALE GENOMIC DNA]</scope>
    <source>
        <strain evidence="2 3">NRRL 25331</strain>
    </source>
</reference>
<dbReference type="SUPFAM" id="SSF57997">
    <property type="entry name" value="Tropomyosin"/>
    <property type="match status" value="1"/>
</dbReference>
<evidence type="ECO:0000256" key="1">
    <source>
        <dbReference type="SAM" id="MobiDB-lite"/>
    </source>
</evidence>
<feature type="compositionally biased region" description="Basic and acidic residues" evidence="1">
    <location>
        <begin position="345"/>
        <end position="361"/>
    </location>
</feature>
<dbReference type="PANTHER" id="PTHR43941">
    <property type="entry name" value="STRUCTURAL MAINTENANCE OF CHROMOSOMES PROTEIN 2"/>
    <property type="match status" value="1"/>
</dbReference>
<feature type="compositionally biased region" description="Polar residues" evidence="1">
    <location>
        <begin position="367"/>
        <end position="379"/>
    </location>
</feature>
<name>A0A8H5SY00_FUSCI</name>
<feature type="region of interest" description="Disordered" evidence="1">
    <location>
        <begin position="172"/>
        <end position="210"/>
    </location>
</feature>
<feature type="region of interest" description="Disordered" evidence="1">
    <location>
        <begin position="345"/>
        <end position="529"/>
    </location>
</feature>
<feature type="compositionally biased region" description="Low complexity" evidence="1">
    <location>
        <begin position="474"/>
        <end position="485"/>
    </location>
</feature>
<dbReference type="AlphaFoldDB" id="A0A8H5SY00"/>
<keyword evidence="3" id="KW-1185">Reference proteome</keyword>
<accession>A0A8H5SY00</accession>
<feature type="compositionally biased region" description="Polar residues" evidence="1">
    <location>
        <begin position="398"/>
        <end position="413"/>
    </location>
</feature>
<gene>
    <name evidence="2" type="ORF">FCIRC_12429</name>
</gene>
<dbReference type="EMBL" id="JAAQPE010000542">
    <property type="protein sequence ID" value="KAF5659638.1"/>
    <property type="molecule type" value="Genomic_DNA"/>
</dbReference>
<feature type="compositionally biased region" description="Polar residues" evidence="1">
    <location>
        <begin position="458"/>
        <end position="469"/>
    </location>
</feature>
<feature type="compositionally biased region" description="Basic and acidic residues" evidence="1">
    <location>
        <begin position="197"/>
        <end position="210"/>
    </location>
</feature>
<evidence type="ECO:0000313" key="2">
    <source>
        <dbReference type="EMBL" id="KAF5659638.1"/>
    </source>
</evidence>